<dbReference type="PANTHER" id="PTHR23091:SF4">
    <property type="entry name" value="N-TERMINAL AMINO-ACID N(ALPHA)-ACETYLTRANSFERASE NATA"/>
    <property type="match status" value="1"/>
</dbReference>
<evidence type="ECO:0000256" key="7">
    <source>
        <dbReference type="ARBA" id="ARBA00023315"/>
    </source>
</evidence>
<dbReference type="EC" id="2.3.1.258" evidence="10"/>
<evidence type="ECO:0000256" key="17">
    <source>
        <dbReference type="ARBA" id="ARBA00080792"/>
    </source>
</evidence>
<evidence type="ECO:0000313" key="20">
    <source>
        <dbReference type="EMBL" id="GGT97202.1"/>
    </source>
</evidence>
<evidence type="ECO:0000313" key="21">
    <source>
        <dbReference type="Proteomes" id="UP000276741"/>
    </source>
</evidence>
<keyword evidence="6" id="KW-0862">Zinc</keyword>
<dbReference type="Gene3D" id="3.40.630.30">
    <property type="match status" value="1"/>
</dbReference>
<evidence type="ECO:0000256" key="13">
    <source>
        <dbReference type="ARBA" id="ARBA00049103"/>
    </source>
</evidence>
<evidence type="ECO:0000256" key="2">
    <source>
        <dbReference type="ARBA" id="ARBA00011738"/>
    </source>
</evidence>
<organism evidence="19 21">
    <name type="scientific">Sulfodiicoccus acidiphilus</name>
    <dbReference type="NCBI Taxonomy" id="1670455"/>
    <lineage>
        <taxon>Archaea</taxon>
        <taxon>Thermoproteota</taxon>
        <taxon>Thermoprotei</taxon>
        <taxon>Sulfolobales</taxon>
        <taxon>Sulfolobaceae</taxon>
        <taxon>Sulfodiicoccus</taxon>
    </lineage>
</organism>
<reference evidence="20" key="1">
    <citation type="journal article" date="2014" name="Int. J. Syst. Evol. Microbiol.">
        <title>Complete genome sequence of Corynebacterium casei LMG S-19264T (=DSM 44701T), isolated from a smear-ripened cheese.</title>
        <authorList>
            <consortium name="US DOE Joint Genome Institute (JGI-PGF)"/>
            <person name="Walter F."/>
            <person name="Albersmeier A."/>
            <person name="Kalinowski J."/>
            <person name="Ruckert C."/>
        </authorList>
    </citation>
    <scope>NUCLEOTIDE SEQUENCE</scope>
    <source>
        <strain evidence="20">JCM 31740</strain>
    </source>
</reference>
<evidence type="ECO:0000256" key="12">
    <source>
        <dbReference type="ARBA" id="ARBA00048236"/>
    </source>
</evidence>
<dbReference type="GeneID" id="38666318"/>
<dbReference type="OrthoDB" id="43754at2157"/>
<evidence type="ECO:0000313" key="19">
    <source>
        <dbReference type="EMBL" id="BBD72427.1"/>
    </source>
</evidence>
<protein>
    <recommendedName>
        <fullName evidence="15">N-alpha-acetyltransferase</fullName>
        <ecNumber evidence="9">2.3.1.255</ecNumber>
        <ecNumber evidence="10">2.3.1.258</ecNumber>
    </recommendedName>
    <alternativeName>
        <fullName evidence="17">Amino-terminal acetyltransferase</fullName>
    </alternativeName>
    <alternativeName>
        <fullName evidence="16">N-terminal acetyltransferase</fullName>
    </alternativeName>
</protein>
<dbReference type="AlphaFoldDB" id="A0A348B2M5"/>
<reference evidence="20" key="4">
    <citation type="submission" date="2020-09" db="EMBL/GenBank/DDBJ databases">
        <authorList>
            <person name="Sun Q."/>
            <person name="Ohkuma M."/>
        </authorList>
    </citation>
    <scope>NUCLEOTIDE SEQUENCE</scope>
    <source>
        <strain evidence="20">JCM 31740</strain>
    </source>
</reference>
<feature type="domain" description="N-acetyltransferase" evidence="18">
    <location>
        <begin position="9"/>
        <end position="165"/>
    </location>
</feature>
<dbReference type="EC" id="2.3.1.255" evidence="9"/>
<dbReference type="RefSeq" id="WP_126449742.1">
    <property type="nucleotide sequence ID" value="NZ_AP018553.1"/>
</dbReference>
<proteinExistence type="inferred from homology"/>
<dbReference type="Proteomes" id="UP000616143">
    <property type="component" value="Unassembled WGS sequence"/>
</dbReference>
<dbReference type="InterPro" id="IPR016181">
    <property type="entry name" value="Acyl_CoA_acyltransferase"/>
</dbReference>
<dbReference type="InterPro" id="IPR045047">
    <property type="entry name" value="Ard1-like"/>
</dbReference>
<keyword evidence="7" id="KW-0012">Acyltransferase</keyword>
<evidence type="ECO:0000259" key="18">
    <source>
        <dbReference type="PROSITE" id="PS51186"/>
    </source>
</evidence>
<evidence type="ECO:0000256" key="11">
    <source>
        <dbReference type="ARBA" id="ARBA00047491"/>
    </source>
</evidence>
<comment type="catalytic activity">
    <reaction evidence="13">
        <text>N-terminal L-methionyl-L-leucyl-[protein] + acetyl-CoA = N-terminal N(alpha)-acetyl-L-methionyl-L-leucyl-[protein] + CoA + H(+)</text>
        <dbReference type="Rhea" id="RHEA:50520"/>
        <dbReference type="Rhea" id="RHEA-COMP:12711"/>
        <dbReference type="Rhea" id="RHEA-COMP:12712"/>
        <dbReference type="ChEBI" id="CHEBI:15378"/>
        <dbReference type="ChEBI" id="CHEBI:57287"/>
        <dbReference type="ChEBI" id="CHEBI:57288"/>
        <dbReference type="ChEBI" id="CHEBI:133377"/>
        <dbReference type="ChEBI" id="CHEBI:133378"/>
        <dbReference type="EC" id="2.3.1.258"/>
    </reaction>
</comment>
<dbReference type="EMBL" id="BMQS01000011">
    <property type="protein sequence ID" value="GGT97202.1"/>
    <property type="molecule type" value="Genomic_DNA"/>
</dbReference>
<keyword evidence="4 19" id="KW-0808">Transferase</keyword>
<evidence type="ECO:0000256" key="3">
    <source>
        <dbReference type="ARBA" id="ARBA00022490"/>
    </source>
</evidence>
<evidence type="ECO:0000256" key="8">
    <source>
        <dbReference type="ARBA" id="ARBA00025786"/>
    </source>
</evidence>
<dbReference type="Proteomes" id="UP000276741">
    <property type="component" value="Chromosome"/>
</dbReference>
<dbReference type="GO" id="GO:0120518">
    <property type="term" value="F:protein N-terminal-methionine acetyltransferase activity"/>
    <property type="evidence" value="ECO:0007669"/>
    <property type="project" value="UniProtKB-EC"/>
</dbReference>
<dbReference type="Pfam" id="PF00583">
    <property type="entry name" value="Acetyltransf_1"/>
    <property type="match status" value="1"/>
</dbReference>
<comment type="catalytic activity">
    <reaction evidence="14">
        <text>N-terminal L-methionyl-L-glutamyl-[protein] + acetyl-CoA = N-terminal N(alpha)-acetyl-L-methionyl-L-glutamyl-[protein] + CoA + H(+)</text>
        <dbReference type="Rhea" id="RHEA:50488"/>
        <dbReference type="Rhea" id="RHEA-COMP:12696"/>
        <dbReference type="Rhea" id="RHEA-COMP:12697"/>
        <dbReference type="ChEBI" id="CHEBI:15378"/>
        <dbReference type="ChEBI" id="CHEBI:57287"/>
        <dbReference type="ChEBI" id="CHEBI:57288"/>
        <dbReference type="ChEBI" id="CHEBI:133359"/>
        <dbReference type="ChEBI" id="CHEBI:133360"/>
    </reaction>
</comment>
<dbReference type="PANTHER" id="PTHR23091">
    <property type="entry name" value="N-TERMINAL ACETYLTRANSFERASE"/>
    <property type="match status" value="1"/>
</dbReference>
<comment type="subunit">
    <text evidence="2">Homodimer.</text>
</comment>
<evidence type="ECO:0000256" key="4">
    <source>
        <dbReference type="ARBA" id="ARBA00022679"/>
    </source>
</evidence>
<comment type="catalytic activity">
    <reaction evidence="11">
        <text>N-terminal L-seryl-[protein] + acetyl-CoA = N-terminal N(alpha)-acetyl-L-seryl-[protein] + CoA + H(+)</text>
        <dbReference type="Rhea" id="RHEA:50504"/>
        <dbReference type="Rhea" id="RHEA-COMP:12703"/>
        <dbReference type="Rhea" id="RHEA-COMP:12704"/>
        <dbReference type="ChEBI" id="CHEBI:15378"/>
        <dbReference type="ChEBI" id="CHEBI:57287"/>
        <dbReference type="ChEBI" id="CHEBI:57288"/>
        <dbReference type="ChEBI" id="CHEBI:64738"/>
        <dbReference type="ChEBI" id="CHEBI:83690"/>
        <dbReference type="EC" id="2.3.1.255"/>
    </reaction>
</comment>
<comment type="catalytic activity">
    <reaction evidence="12">
        <text>N-terminal L-alanyl-[protein] + acetyl-CoA = N-terminal N(alpha)-acetyl-L-alanyl-[protein] + CoA + H(+)</text>
        <dbReference type="Rhea" id="RHEA:50500"/>
        <dbReference type="Rhea" id="RHEA-COMP:12701"/>
        <dbReference type="Rhea" id="RHEA-COMP:12702"/>
        <dbReference type="ChEBI" id="CHEBI:15378"/>
        <dbReference type="ChEBI" id="CHEBI:57287"/>
        <dbReference type="ChEBI" id="CHEBI:57288"/>
        <dbReference type="ChEBI" id="CHEBI:64718"/>
        <dbReference type="ChEBI" id="CHEBI:83683"/>
        <dbReference type="EC" id="2.3.1.255"/>
    </reaction>
</comment>
<comment type="subcellular location">
    <subcellularLocation>
        <location evidence="1">Cytoplasm</location>
    </subcellularLocation>
</comment>
<accession>A0A348B2M5</accession>
<dbReference type="FunFam" id="3.40.630.30:FF:000200">
    <property type="entry name" value="N-alpha-acetyltransferase"/>
    <property type="match status" value="1"/>
</dbReference>
<gene>
    <name evidence="20" type="ORF">GCM10007116_13400</name>
    <name evidence="19" type="ORF">HS1genome_0816</name>
</gene>
<dbReference type="GO" id="GO:0031415">
    <property type="term" value="C:NatA complex"/>
    <property type="evidence" value="ECO:0007669"/>
    <property type="project" value="InterPro"/>
</dbReference>
<dbReference type="PROSITE" id="PS51186">
    <property type="entry name" value="GNAT"/>
    <property type="match status" value="1"/>
</dbReference>
<evidence type="ECO:0000256" key="16">
    <source>
        <dbReference type="ARBA" id="ARBA00076912"/>
    </source>
</evidence>
<keyword evidence="5" id="KW-0479">Metal-binding</keyword>
<dbReference type="SUPFAM" id="SSF55729">
    <property type="entry name" value="Acyl-CoA N-acyltransferases (Nat)"/>
    <property type="match status" value="1"/>
</dbReference>
<sequence>MELQERRQYTLRNAKEDDLERIMQINRATLPENYPYYVFSELLRDYGQAFFVAEIENDVIGYVMPRIEWGFSEVRQLPSLVKKGHVVSIAVLEPFRKNGIGTNLLKASMKGMRVAYGADEVYLEVRITNYPAISVYERLGFRRVKTLRHYYMDGEDAYLMARELNQNSLLELS</sequence>
<evidence type="ECO:0000256" key="15">
    <source>
        <dbReference type="ARBA" id="ARBA00073228"/>
    </source>
</evidence>
<keyword evidence="21" id="KW-1185">Reference proteome</keyword>
<evidence type="ECO:0000256" key="5">
    <source>
        <dbReference type="ARBA" id="ARBA00022723"/>
    </source>
</evidence>
<evidence type="ECO:0000256" key="14">
    <source>
        <dbReference type="ARBA" id="ARBA00051494"/>
    </source>
</evidence>
<evidence type="ECO:0000256" key="9">
    <source>
        <dbReference type="ARBA" id="ARBA00026110"/>
    </source>
</evidence>
<dbReference type="GO" id="GO:0046872">
    <property type="term" value="F:metal ion binding"/>
    <property type="evidence" value="ECO:0007669"/>
    <property type="project" value="UniProtKB-KW"/>
</dbReference>
<dbReference type="CDD" id="cd04301">
    <property type="entry name" value="NAT_SF"/>
    <property type="match status" value="1"/>
</dbReference>
<comment type="similarity">
    <text evidence="8">Belongs to the acetyltransferase family. ARD1 subfamily.</text>
</comment>
<keyword evidence="3" id="KW-0963">Cytoplasm</keyword>
<dbReference type="EMBL" id="AP018553">
    <property type="protein sequence ID" value="BBD72427.1"/>
    <property type="molecule type" value="Genomic_DNA"/>
</dbReference>
<name>A0A348B2M5_9CREN</name>
<evidence type="ECO:0000256" key="6">
    <source>
        <dbReference type="ARBA" id="ARBA00022833"/>
    </source>
</evidence>
<dbReference type="InterPro" id="IPR000182">
    <property type="entry name" value="GNAT_dom"/>
</dbReference>
<reference evidence="19" key="3">
    <citation type="journal article" date="2019" name="BMC Res. Notes">
        <title>Complete genome sequence of the Sulfodiicoccus acidiphilus strain HS-1T, the first crenarchaeon that lacks polB3, isolated from an acidic hot spring in Ohwaku-dani, Hakone, Japan.</title>
        <authorList>
            <person name="Sakai H.D."/>
            <person name="Kurosawa N."/>
        </authorList>
    </citation>
    <scope>NUCLEOTIDE SEQUENCE</scope>
    <source>
        <strain evidence="19">HS-1</strain>
    </source>
</reference>
<evidence type="ECO:0000256" key="10">
    <source>
        <dbReference type="ARBA" id="ARBA00039121"/>
    </source>
</evidence>
<dbReference type="KEGG" id="sacd:HS1genome_0816"/>
<evidence type="ECO:0000256" key="1">
    <source>
        <dbReference type="ARBA" id="ARBA00004496"/>
    </source>
</evidence>
<reference evidence="21" key="2">
    <citation type="submission" date="2018-04" db="EMBL/GenBank/DDBJ databases">
        <title>Complete genome sequence of Sulfodiicoccus acidiphilus strain HS-1.</title>
        <authorList>
            <person name="Sakai H.D."/>
            <person name="Kurosawa N."/>
        </authorList>
    </citation>
    <scope>NUCLEOTIDE SEQUENCE [LARGE SCALE GENOMIC DNA]</scope>
    <source>
        <strain evidence="21">HS-1</strain>
    </source>
</reference>